<evidence type="ECO:0000256" key="4">
    <source>
        <dbReference type="ARBA" id="ARBA00022490"/>
    </source>
</evidence>
<keyword evidence="6 11" id="KW-0689">Ribosomal protein</keyword>
<evidence type="ECO:0000256" key="7">
    <source>
        <dbReference type="ARBA" id="ARBA00023274"/>
    </source>
</evidence>
<evidence type="ECO:0000259" key="10">
    <source>
        <dbReference type="Pfam" id="PF14204"/>
    </source>
</evidence>
<dbReference type="PANTHER" id="PTHR23410">
    <property type="entry name" value="RIBOSOMAL PROTEIN L5-RELATED"/>
    <property type="match status" value="1"/>
</dbReference>
<dbReference type="OrthoDB" id="1618453at2759"/>
<feature type="domain" description="Large ribosomal subunit protein uL18 C-terminal eukaryotes" evidence="10">
    <location>
        <begin position="236"/>
        <end position="290"/>
    </location>
</feature>
<dbReference type="Pfam" id="PF14204">
    <property type="entry name" value="Ribosomal_L18_c"/>
    <property type="match status" value="1"/>
</dbReference>
<comment type="subcellular location">
    <subcellularLocation>
        <location evidence="2">Cytoplasm</location>
    </subcellularLocation>
</comment>
<name>A0A1D2MLQ1_ORCCI</name>
<comment type="function">
    <text evidence="1">Component of the ribosome, a large ribonucleoprotein complex responsible for the synthesis of proteins in the cell. The small ribosomal subunit (SSU) binds messenger RNAs (mRNAs) and translates the encoded message by selecting cognate aminoacyl-transfer RNA (tRNA) molecules. The large subunit (LSU) contains the ribosomal catalytic site termed the peptidyl transferase center (PTC), which catalyzes the formation of peptide bonds, thereby polymerizing the amino acids delivered by tRNAs into a polypeptide chain. The nascent polypeptides leave the ribosome through a tunnel in the LSU and interact with protein factors that function in enzymatic processing, targeting, and the membrane insertion of nascent chains at the exit of the ribosomal tunnel.</text>
</comment>
<dbReference type="Pfam" id="PF17144">
    <property type="entry name" value="Ribosomal_L5e"/>
    <property type="match status" value="1"/>
</dbReference>
<dbReference type="FunFam" id="3.30.420.100:FF:000002">
    <property type="entry name" value="60S ribosomal protein L5"/>
    <property type="match status" value="1"/>
</dbReference>
<dbReference type="CDD" id="cd00432">
    <property type="entry name" value="Ribosomal_L18_L5e"/>
    <property type="match status" value="1"/>
</dbReference>
<evidence type="ECO:0000313" key="12">
    <source>
        <dbReference type="Proteomes" id="UP000094527"/>
    </source>
</evidence>
<dbReference type="PANTHER" id="PTHR23410:SF12">
    <property type="entry name" value="LARGE RIBOSOMAL SUBUNIT PROTEIN UL18"/>
    <property type="match status" value="1"/>
</dbReference>
<evidence type="ECO:0000256" key="2">
    <source>
        <dbReference type="ARBA" id="ARBA00004496"/>
    </source>
</evidence>
<dbReference type="HAMAP" id="MF_01337_A">
    <property type="entry name" value="Ribosomal_uL18_A"/>
    <property type="match status" value="1"/>
</dbReference>
<reference evidence="11 12" key="1">
    <citation type="journal article" date="2016" name="Genome Biol. Evol.">
        <title>Gene Family Evolution Reflects Adaptation to Soil Environmental Stressors in the Genome of the Collembolan Orchesella cincta.</title>
        <authorList>
            <person name="Faddeeva-Vakhrusheva A."/>
            <person name="Derks M.F."/>
            <person name="Anvar S.Y."/>
            <person name="Agamennone V."/>
            <person name="Suring W."/>
            <person name="Smit S."/>
            <person name="van Straalen N.M."/>
            <person name="Roelofs D."/>
        </authorList>
    </citation>
    <scope>NUCLEOTIDE SEQUENCE [LARGE SCALE GENOMIC DNA]</scope>
    <source>
        <tissue evidence="11">Mixed pool</tissue>
    </source>
</reference>
<keyword evidence="5" id="KW-0699">rRNA-binding</keyword>
<keyword evidence="4" id="KW-0963">Cytoplasm</keyword>
<dbReference type="GO" id="GO:0003735">
    <property type="term" value="F:structural constituent of ribosome"/>
    <property type="evidence" value="ECO:0007669"/>
    <property type="project" value="InterPro"/>
</dbReference>
<dbReference type="Proteomes" id="UP000094527">
    <property type="component" value="Unassembled WGS sequence"/>
</dbReference>
<dbReference type="GO" id="GO:0000027">
    <property type="term" value="P:ribosomal large subunit assembly"/>
    <property type="evidence" value="ECO:0007669"/>
    <property type="project" value="TreeGrafter"/>
</dbReference>
<dbReference type="InterPro" id="IPR057268">
    <property type="entry name" value="Ribosomal_L18"/>
</dbReference>
<gene>
    <name evidence="11" type="ORF">Ocin01_12827</name>
</gene>
<dbReference type="Gene3D" id="3.30.420.100">
    <property type="match status" value="1"/>
</dbReference>
<comment type="similarity">
    <text evidence="3">Belongs to the universal ribosomal protein uL18 family.</text>
</comment>
<keyword evidence="7" id="KW-0687">Ribonucleoprotein</keyword>
<dbReference type="GO" id="GO:0008097">
    <property type="term" value="F:5S rRNA binding"/>
    <property type="evidence" value="ECO:0007669"/>
    <property type="project" value="InterPro"/>
</dbReference>
<organism evidence="11 12">
    <name type="scientific">Orchesella cincta</name>
    <name type="common">Springtail</name>
    <name type="synonym">Podura cincta</name>
    <dbReference type="NCBI Taxonomy" id="48709"/>
    <lineage>
        <taxon>Eukaryota</taxon>
        <taxon>Metazoa</taxon>
        <taxon>Ecdysozoa</taxon>
        <taxon>Arthropoda</taxon>
        <taxon>Hexapoda</taxon>
        <taxon>Collembola</taxon>
        <taxon>Entomobryomorpha</taxon>
        <taxon>Entomobryoidea</taxon>
        <taxon>Orchesellidae</taxon>
        <taxon>Orchesellinae</taxon>
        <taxon>Orchesella</taxon>
    </lineage>
</organism>
<evidence type="ECO:0000256" key="5">
    <source>
        <dbReference type="ARBA" id="ARBA00022730"/>
    </source>
</evidence>
<accession>A0A1D2MLQ1</accession>
<protein>
    <recommendedName>
        <fullName evidence="8">Large ribosomal subunit protein uL18</fullName>
    </recommendedName>
    <alternativeName>
        <fullName evidence="9">60S ribosomal protein L5</fullName>
    </alternativeName>
</protein>
<dbReference type="AlphaFoldDB" id="A0A1D2MLQ1"/>
<dbReference type="STRING" id="48709.A0A1D2MLQ1"/>
<comment type="caution">
    <text evidence="11">The sequence shown here is derived from an EMBL/GenBank/DDBJ whole genome shotgun (WGS) entry which is preliminary data.</text>
</comment>
<evidence type="ECO:0000256" key="3">
    <source>
        <dbReference type="ARBA" id="ARBA00007116"/>
    </source>
</evidence>
<keyword evidence="12" id="KW-1185">Reference proteome</keyword>
<dbReference type="EMBL" id="LJIJ01000902">
    <property type="protein sequence ID" value="ODM93858.1"/>
    <property type="molecule type" value="Genomic_DNA"/>
</dbReference>
<dbReference type="InterPro" id="IPR025607">
    <property type="entry name" value="Ribosomal_uL18_C_euk"/>
</dbReference>
<evidence type="ECO:0000256" key="9">
    <source>
        <dbReference type="ARBA" id="ARBA00035352"/>
    </source>
</evidence>
<evidence type="ECO:0000256" key="6">
    <source>
        <dbReference type="ARBA" id="ARBA00022980"/>
    </source>
</evidence>
<dbReference type="PRINTS" id="PR00058">
    <property type="entry name" value="RIBOSOMALL5"/>
</dbReference>
<dbReference type="SUPFAM" id="SSF53137">
    <property type="entry name" value="Translational machinery components"/>
    <property type="match status" value="1"/>
</dbReference>
<evidence type="ECO:0000313" key="11">
    <source>
        <dbReference type="EMBL" id="ODM93858.1"/>
    </source>
</evidence>
<dbReference type="InterPro" id="IPR005485">
    <property type="entry name" value="Rbsml_uL18_euk_arch"/>
</dbReference>
<sequence length="300" mass="34393">MGFVKVVKNKAYFKRFQVKFKRRREGRTDYYARKRLIVQDKNKYNTPKYRMIVRTTNRDIICQIAYARIEGDVIICAAYSHELPRYGVKVGLTNYASAYCTGLLLARRLLKKLGLDGIYEGEKEAKGDYYGVEEAPGQPKPFHAVLDVGLYRTTTGARIFGALKGAADGGLDIPHSEKRFPGWNAEDKELNAEVHRKHIMGVHVSEYMQTLLDDDETAFKRQFSRFIKEGVTADSVESMFKKAHNAIRANPDPLKKTKDASKIKKKRWNLKKLTGRVRKQHVSQRKKAFIKNLENEAANS</sequence>
<dbReference type="GO" id="GO:0006412">
    <property type="term" value="P:translation"/>
    <property type="evidence" value="ECO:0007669"/>
    <property type="project" value="InterPro"/>
</dbReference>
<dbReference type="OMA" id="IYEAQVE"/>
<evidence type="ECO:0000256" key="1">
    <source>
        <dbReference type="ARBA" id="ARBA00004021"/>
    </source>
</evidence>
<dbReference type="GO" id="GO:0022625">
    <property type="term" value="C:cytosolic large ribosomal subunit"/>
    <property type="evidence" value="ECO:0007669"/>
    <property type="project" value="TreeGrafter"/>
</dbReference>
<proteinExistence type="inferred from homology"/>
<keyword evidence="5" id="KW-0694">RNA-binding</keyword>
<evidence type="ECO:0000256" key="8">
    <source>
        <dbReference type="ARBA" id="ARBA00035197"/>
    </source>
</evidence>